<evidence type="ECO:0000313" key="3">
    <source>
        <dbReference type="Proteomes" id="UP000288623"/>
    </source>
</evidence>
<keyword evidence="1" id="KW-0812">Transmembrane</keyword>
<dbReference type="OrthoDB" id="2428753at2"/>
<dbReference type="EMBL" id="JTFC01000009">
    <property type="protein sequence ID" value="RUS57935.1"/>
    <property type="molecule type" value="Genomic_DNA"/>
</dbReference>
<feature type="transmembrane region" description="Helical" evidence="1">
    <location>
        <begin position="29"/>
        <end position="48"/>
    </location>
</feature>
<sequence length="77" mass="8245">MNRFGMYSILCGVIAVLALFILSGVHMPILLFAIVFLALTIVGLVFAVKAKNAIYLLTGGLLNGLLLIYTVILTFAS</sequence>
<feature type="transmembrane region" description="Helical" evidence="1">
    <location>
        <begin position="54"/>
        <end position="76"/>
    </location>
</feature>
<keyword evidence="3" id="KW-1185">Reference proteome</keyword>
<comment type="caution">
    <text evidence="2">The sequence shown here is derived from an EMBL/GenBank/DDBJ whole genome shotgun (WGS) entry which is preliminary data.</text>
</comment>
<gene>
    <name evidence="2" type="ORF">QI30_03205</name>
</gene>
<keyword evidence="1" id="KW-1133">Transmembrane helix</keyword>
<reference evidence="2 3" key="1">
    <citation type="submission" date="2014-11" db="EMBL/GenBank/DDBJ databases">
        <title>Genome sequence and analysis of novel Kurthia sp.</title>
        <authorList>
            <person name="Lawson J.N."/>
            <person name="Gonzalez J.E."/>
            <person name="Rinauldi L."/>
            <person name="Xuan Z."/>
            <person name="Firman A."/>
            <person name="Shaddox L."/>
            <person name="Trudeau A."/>
            <person name="Shah S."/>
            <person name="Reiman D."/>
        </authorList>
    </citation>
    <scope>NUCLEOTIDE SEQUENCE [LARGE SCALE GENOMIC DNA]</scope>
    <source>
        <strain evidence="2 3">3B1D</strain>
    </source>
</reference>
<name>A0A433RXD0_9BACL</name>
<organism evidence="2 3">
    <name type="scientific">Candidatus Kurthia intestinigallinarum</name>
    <dbReference type="NCBI Taxonomy" id="1562256"/>
    <lineage>
        <taxon>Bacteria</taxon>
        <taxon>Bacillati</taxon>
        <taxon>Bacillota</taxon>
        <taxon>Bacilli</taxon>
        <taxon>Bacillales</taxon>
        <taxon>Caryophanaceae</taxon>
        <taxon>Kurthia</taxon>
    </lineage>
</organism>
<evidence type="ECO:0000313" key="2">
    <source>
        <dbReference type="EMBL" id="RUS57935.1"/>
    </source>
</evidence>
<dbReference type="Proteomes" id="UP000288623">
    <property type="component" value="Unassembled WGS sequence"/>
</dbReference>
<feature type="transmembrane region" description="Helical" evidence="1">
    <location>
        <begin position="6"/>
        <end position="22"/>
    </location>
</feature>
<protein>
    <submittedName>
        <fullName evidence="2">Uncharacterized protein</fullName>
    </submittedName>
</protein>
<proteinExistence type="predicted"/>
<dbReference type="AlphaFoldDB" id="A0A433RXD0"/>
<keyword evidence="1" id="KW-0472">Membrane</keyword>
<dbReference type="RefSeq" id="WP_126989515.1">
    <property type="nucleotide sequence ID" value="NZ_JTFC01000009.1"/>
</dbReference>
<accession>A0A433RXD0</accession>
<evidence type="ECO:0000256" key="1">
    <source>
        <dbReference type="SAM" id="Phobius"/>
    </source>
</evidence>